<organism evidence="2 3">
    <name type="scientific">Funneliformis caledonium</name>
    <dbReference type="NCBI Taxonomy" id="1117310"/>
    <lineage>
        <taxon>Eukaryota</taxon>
        <taxon>Fungi</taxon>
        <taxon>Fungi incertae sedis</taxon>
        <taxon>Mucoromycota</taxon>
        <taxon>Glomeromycotina</taxon>
        <taxon>Glomeromycetes</taxon>
        <taxon>Glomerales</taxon>
        <taxon>Glomeraceae</taxon>
        <taxon>Funneliformis</taxon>
    </lineage>
</organism>
<gene>
    <name evidence="2" type="ORF">FCALED_LOCUS15431</name>
</gene>
<feature type="compositionally biased region" description="Low complexity" evidence="1">
    <location>
        <begin position="108"/>
        <end position="119"/>
    </location>
</feature>
<protein>
    <submittedName>
        <fullName evidence="2">5766_t:CDS:1</fullName>
    </submittedName>
</protein>
<dbReference type="AlphaFoldDB" id="A0A9N9IJ87"/>
<name>A0A9N9IJ87_9GLOM</name>
<dbReference type="SUPFAM" id="SSF47769">
    <property type="entry name" value="SAM/Pointed domain"/>
    <property type="match status" value="1"/>
</dbReference>
<feature type="region of interest" description="Disordered" evidence="1">
    <location>
        <begin position="106"/>
        <end position="137"/>
    </location>
</feature>
<accession>A0A9N9IJ87</accession>
<dbReference type="EMBL" id="CAJVPQ010014014">
    <property type="protein sequence ID" value="CAG8737941.1"/>
    <property type="molecule type" value="Genomic_DNA"/>
</dbReference>
<evidence type="ECO:0000313" key="3">
    <source>
        <dbReference type="Proteomes" id="UP000789570"/>
    </source>
</evidence>
<reference evidence="2" key="1">
    <citation type="submission" date="2021-06" db="EMBL/GenBank/DDBJ databases">
        <authorList>
            <person name="Kallberg Y."/>
            <person name="Tangrot J."/>
            <person name="Rosling A."/>
        </authorList>
    </citation>
    <scope>NUCLEOTIDE SEQUENCE</scope>
    <source>
        <strain evidence="2">UK204</strain>
    </source>
</reference>
<evidence type="ECO:0000313" key="2">
    <source>
        <dbReference type="EMBL" id="CAG8737941.1"/>
    </source>
</evidence>
<proteinExistence type="predicted"/>
<feature type="compositionally biased region" description="Polar residues" evidence="1">
    <location>
        <begin position="126"/>
        <end position="137"/>
    </location>
</feature>
<sequence length="137" mass="15383">MFTSTTSANPSVEDVKRFDTNQLVTYLQSYLQGKNLTLNDSEILKFHDEEINGYVFLSLTDDLFTSFGLSFGKRLMLIILINDLNSQRQSLSALLDQMSKQNVSKFFSTEGSSSNATSSNKKRSMRSSTAKNQKGQD</sequence>
<dbReference type="InterPro" id="IPR013761">
    <property type="entry name" value="SAM/pointed_sf"/>
</dbReference>
<evidence type="ECO:0000256" key="1">
    <source>
        <dbReference type="SAM" id="MobiDB-lite"/>
    </source>
</evidence>
<dbReference type="Gene3D" id="1.10.150.50">
    <property type="entry name" value="Transcription Factor, Ets-1"/>
    <property type="match status" value="1"/>
</dbReference>
<keyword evidence="3" id="KW-1185">Reference proteome</keyword>
<feature type="non-terminal residue" evidence="2">
    <location>
        <position position="1"/>
    </location>
</feature>
<comment type="caution">
    <text evidence="2">The sequence shown here is derived from an EMBL/GenBank/DDBJ whole genome shotgun (WGS) entry which is preliminary data.</text>
</comment>
<dbReference type="Proteomes" id="UP000789570">
    <property type="component" value="Unassembled WGS sequence"/>
</dbReference>